<dbReference type="EMBL" id="JAUJDW010000021">
    <property type="protein sequence ID" value="KAK0654372.1"/>
    <property type="molecule type" value="Genomic_DNA"/>
</dbReference>
<organism evidence="3 4">
    <name type="scientific">Lasiodiplodia hormozganensis</name>
    <dbReference type="NCBI Taxonomy" id="869390"/>
    <lineage>
        <taxon>Eukaryota</taxon>
        <taxon>Fungi</taxon>
        <taxon>Dikarya</taxon>
        <taxon>Ascomycota</taxon>
        <taxon>Pezizomycotina</taxon>
        <taxon>Dothideomycetes</taxon>
        <taxon>Dothideomycetes incertae sedis</taxon>
        <taxon>Botryosphaeriales</taxon>
        <taxon>Botryosphaeriaceae</taxon>
        <taxon>Lasiodiplodia</taxon>
    </lineage>
</organism>
<sequence length="347" mass="40204">MEYSSEPSSPSSRQYHPTQTPPRQQQSPSVSATWFERAVCADNDVVLEMYDALKGLETAMAATERKRAQELNEMKEHVRRLERENEVMNLERESDSVALEELTKKNEESTMKIEELRREKEARKVELKELERESKANKTALEKASRASAEEISRLRKANETLREENDERKREFGMLKKRTEEELKKMNSTLTRLLASTQIADEDGVSLDSEYSMRKSHKATHPETSNEERAVHPPPSTEDSSAEFMARIRCNSAASMTIDARTNAFIDFLLQEFEYRSGSSVSHSSEAKQKFRNYAMRTEPSLLKGSKQTVRRVELAFWDGRDLRWSLSGMALDRYTQRRENFWKGI</sequence>
<feature type="compositionally biased region" description="Basic and acidic residues" evidence="2">
    <location>
        <begin position="221"/>
        <end position="232"/>
    </location>
</feature>
<feature type="compositionally biased region" description="Low complexity" evidence="2">
    <location>
        <begin position="1"/>
        <end position="29"/>
    </location>
</feature>
<name>A0AA39YMJ5_9PEZI</name>
<keyword evidence="4" id="KW-1185">Reference proteome</keyword>
<evidence type="ECO:0000256" key="2">
    <source>
        <dbReference type="SAM" id="MobiDB-lite"/>
    </source>
</evidence>
<reference evidence="3" key="1">
    <citation type="submission" date="2023-06" db="EMBL/GenBank/DDBJ databases">
        <title>Multi-omics analyses reveal the molecular pathogenesis toolkit of Lasiodiplodia hormozganensis, a cross-kingdom pathogen.</title>
        <authorList>
            <person name="Felix C."/>
            <person name="Meneses R."/>
            <person name="Goncalves M.F.M."/>
            <person name="Tilleman L."/>
            <person name="Duarte A.S."/>
            <person name="Jorrin-Novo J.V."/>
            <person name="Van De Peer Y."/>
            <person name="Deforce D."/>
            <person name="Van Nieuwerburgh F."/>
            <person name="Esteves A.C."/>
            <person name="Alves A."/>
        </authorList>
    </citation>
    <scope>NUCLEOTIDE SEQUENCE</scope>
    <source>
        <strain evidence="3">CBS 339.90</strain>
    </source>
</reference>
<keyword evidence="1" id="KW-0175">Coiled coil</keyword>
<dbReference type="AlphaFoldDB" id="A0AA39YMJ5"/>
<accession>A0AA39YMJ5</accession>
<gene>
    <name evidence="3" type="primary">NST1_1</name>
    <name evidence="3" type="ORF">DIS24_g5202</name>
</gene>
<feature type="coiled-coil region" evidence="1">
    <location>
        <begin position="53"/>
        <end position="197"/>
    </location>
</feature>
<dbReference type="Proteomes" id="UP001175001">
    <property type="component" value="Unassembled WGS sequence"/>
</dbReference>
<evidence type="ECO:0000313" key="4">
    <source>
        <dbReference type="Proteomes" id="UP001175001"/>
    </source>
</evidence>
<evidence type="ECO:0000256" key="1">
    <source>
        <dbReference type="SAM" id="Coils"/>
    </source>
</evidence>
<evidence type="ECO:0000313" key="3">
    <source>
        <dbReference type="EMBL" id="KAK0654372.1"/>
    </source>
</evidence>
<protein>
    <submittedName>
        <fullName evidence="3">Stress response protein NST1</fullName>
    </submittedName>
</protein>
<comment type="caution">
    <text evidence="3">The sequence shown here is derived from an EMBL/GenBank/DDBJ whole genome shotgun (WGS) entry which is preliminary data.</text>
</comment>
<feature type="region of interest" description="Disordered" evidence="2">
    <location>
        <begin position="211"/>
        <end position="242"/>
    </location>
</feature>
<feature type="region of interest" description="Disordered" evidence="2">
    <location>
        <begin position="1"/>
        <end position="31"/>
    </location>
</feature>
<proteinExistence type="predicted"/>